<keyword evidence="4" id="KW-0963">Cytoplasm</keyword>
<comment type="catalytic activity">
    <reaction evidence="1">
        <text>S-ubiquitinyl-[E2 ubiquitin-conjugating enzyme]-L-cysteine + [acceptor protein]-L-lysine = [E2 ubiquitin-conjugating enzyme]-L-cysteine + N(6)-ubiquitinyl-[acceptor protein]-L-lysine.</text>
        <dbReference type="EC" id="2.3.2.27"/>
    </reaction>
</comment>
<keyword evidence="7" id="KW-0833">Ubl conjugation pathway</keyword>
<dbReference type="FunFam" id="1.10.8.10:FF:000084">
    <property type="entry name" value="E3 ubiquitin-protein ligase XIAP"/>
    <property type="match status" value="1"/>
</dbReference>
<reference evidence="9 10" key="1">
    <citation type="submission" date="2024-05" db="EMBL/GenBank/DDBJ databases">
        <title>Genome sequencing and assembly of Indian major carp, Cirrhinus mrigala (Hamilton, 1822).</title>
        <authorList>
            <person name="Mohindra V."/>
            <person name="Chowdhury L.M."/>
            <person name="Lal K."/>
            <person name="Jena J.K."/>
        </authorList>
    </citation>
    <scope>NUCLEOTIDE SEQUENCE [LARGE SCALE GENOMIC DNA]</scope>
    <source>
        <strain evidence="9">CM1030</strain>
        <tissue evidence="9">Blood</tissue>
    </source>
</reference>
<dbReference type="Gene3D" id="1.10.8.10">
    <property type="entry name" value="DNA helicase RuvA subunit, C-terminal domain"/>
    <property type="match status" value="1"/>
</dbReference>
<evidence type="ECO:0000256" key="2">
    <source>
        <dbReference type="ARBA" id="ARBA00004496"/>
    </source>
</evidence>
<evidence type="ECO:0000256" key="5">
    <source>
        <dbReference type="ARBA" id="ARBA00022679"/>
    </source>
</evidence>
<dbReference type="Pfam" id="PF21290">
    <property type="entry name" value="UBA_BIRC2-3"/>
    <property type="match status" value="1"/>
</dbReference>
<evidence type="ECO:0000259" key="8">
    <source>
        <dbReference type="Pfam" id="PF21290"/>
    </source>
</evidence>
<dbReference type="EMBL" id="JAMKFB020000023">
    <property type="protein sequence ID" value="KAL0158702.1"/>
    <property type="molecule type" value="Genomic_DNA"/>
</dbReference>
<sequence>VLGGQNSVAAAMLSPVVQAVLQMGFQHSLVESLVQSRYLLTGSHYTSVSDLVTDVLQAEEEERQTGEPRP</sequence>
<evidence type="ECO:0000256" key="7">
    <source>
        <dbReference type="ARBA" id="ARBA00022786"/>
    </source>
</evidence>
<evidence type="ECO:0000313" key="9">
    <source>
        <dbReference type="EMBL" id="KAL0158702.1"/>
    </source>
</evidence>
<proteinExistence type="predicted"/>
<dbReference type="GO" id="GO:0043069">
    <property type="term" value="P:negative regulation of programmed cell death"/>
    <property type="evidence" value="ECO:0007669"/>
    <property type="project" value="UniProtKB-ARBA"/>
</dbReference>
<dbReference type="GO" id="GO:0005737">
    <property type="term" value="C:cytoplasm"/>
    <property type="evidence" value="ECO:0007669"/>
    <property type="project" value="UniProtKB-SubCell"/>
</dbReference>
<keyword evidence="5" id="KW-0808">Transferase</keyword>
<name>A0ABD0N9E2_CIRMR</name>
<dbReference type="EC" id="2.3.2.27" evidence="3"/>
<evidence type="ECO:0000256" key="3">
    <source>
        <dbReference type="ARBA" id="ARBA00012483"/>
    </source>
</evidence>
<feature type="non-terminal residue" evidence="9">
    <location>
        <position position="70"/>
    </location>
</feature>
<evidence type="ECO:0000313" key="10">
    <source>
        <dbReference type="Proteomes" id="UP001529510"/>
    </source>
</evidence>
<gene>
    <name evidence="9" type="ORF">M9458_046778</name>
</gene>
<organism evidence="9 10">
    <name type="scientific">Cirrhinus mrigala</name>
    <name type="common">Mrigala</name>
    <dbReference type="NCBI Taxonomy" id="683832"/>
    <lineage>
        <taxon>Eukaryota</taxon>
        <taxon>Metazoa</taxon>
        <taxon>Chordata</taxon>
        <taxon>Craniata</taxon>
        <taxon>Vertebrata</taxon>
        <taxon>Euteleostomi</taxon>
        <taxon>Actinopterygii</taxon>
        <taxon>Neopterygii</taxon>
        <taxon>Teleostei</taxon>
        <taxon>Ostariophysi</taxon>
        <taxon>Cypriniformes</taxon>
        <taxon>Cyprinidae</taxon>
        <taxon>Labeoninae</taxon>
        <taxon>Labeonini</taxon>
        <taxon>Cirrhinus</taxon>
    </lineage>
</organism>
<comment type="caution">
    <text evidence="9">The sequence shown here is derived from an EMBL/GenBank/DDBJ whole genome shotgun (WGS) entry which is preliminary data.</text>
</comment>
<feature type="non-terminal residue" evidence="9">
    <location>
        <position position="1"/>
    </location>
</feature>
<comment type="subcellular location">
    <subcellularLocation>
        <location evidence="2">Cytoplasm</location>
    </subcellularLocation>
</comment>
<protein>
    <recommendedName>
        <fullName evidence="3">RING-type E3 ubiquitin transferase</fullName>
        <ecNumber evidence="3">2.3.2.27</ecNumber>
    </recommendedName>
</protein>
<dbReference type="InterPro" id="IPR048875">
    <property type="entry name" value="BIRC2-3-like_UBA"/>
</dbReference>
<dbReference type="GO" id="GO:0061630">
    <property type="term" value="F:ubiquitin protein ligase activity"/>
    <property type="evidence" value="ECO:0007669"/>
    <property type="project" value="UniProtKB-EC"/>
</dbReference>
<evidence type="ECO:0000256" key="4">
    <source>
        <dbReference type="ARBA" id="ARBA00022490"/>
    </source>
</evidence>
<keyword evidence="6" id="KW-0677">Repeat</keyword>
<feature type="domain" description="BIRC2/3-like UBA" evidence="8">
    <location>
        <begin position="11"/>
        <end position="61"/>
    </location>
</feature>
<evidence type="ECO:0000256" key="6">
    <source>
        <dbReference type="ARBA" id="ARBA00022737"/>
    </source>
</evidence>
<evidence type="ECO:0000256" key="1">
    <source>
        <dbReference type="ARBA" id="ARBA00000900"/>
    </source>
</evidence>
<accession>A0ABD0N9E2</accession>
<keyword evidence="10" id="KW-1185">Reference proteome</keyword>
<dbReference type="AlphaFoldDB" id="A0ABD0N9E2"/>
<dbReference type="Proteomes" id="UP001529510">
    <property type="component" value="Unassembled WGS sequence"/>
</dbReference>